<organism evidence="9 10">
    <name type="scientific">Streptomyces fragilis</name>
    <dbReference type="NCBI Taxonomy" id="67301"/>
    <lineage>
        <taxon>Bacteria</taxon>
        <taxon>Bacillati</taxon>
        <taxon>Actinomycetota</taxon>
        <taxon>Actinomycetes</taxon>
        <taxon>Kitasatosporales</taxon>
        <taxon>Streptomycetaceae</taxon>
        <taxon>Streptomyces</taxon>
    </lineage>
</organism>
<evidence type="ECO:0000313" key="9">
    <source>
        <dbReference type="EMBL" id="MEU3555334.1"/>
    </source>
</evidence>
<keyword evidence="3" id="KW-1003">Cell membrane</keyword>
<reference evidence="9 10" key="1">
    <citation type="submission" date="2024-06" db="EMBL/GenBank/DDBJ databases">
        <title>The Natural Products Discovery Center: Release of the First 8490 Sequenced Strains for Exploring Actinobacteria Biosynthetic Diversity.</title>
        <authorList>
            <person name="Kalkreuter E."/>
            <person name="Kautsar S.A."/>
            <person name="Yang D."/>
            <person name="Bader C.D."/>
            <person name="Teijaro C.N."/>
            <person name="Fluegel L."/>
            <person name="Davis C.M."/>
            <person name="Simpson J.R."/>
            <person name="Lauterbach L."/>
            <person name="Steele A.D."/>
            <person name="Gui C."/>
            <person name="Meng S."/>
            <person name="Li G."/>
            <person name="Viehrig K."/>
            <person name="Ye F."/>
            <person name="Su P."/>
            <person name="Kiefer A.F."/>
            <person name="Nichols A."/>
            <person name="Cepeda A.J."/>
            <person name="Yan W."/>
            <person name="Fan B."/>
            <person name="Jiang Y."/>
            <person name="Adhikari A."/>
            <person name="Zheng C.-J."/>
            <person name="Schuster L."/>
            <person name="Cowan T.M."/>
            <person name="Smanski M.J."/>
            <person name="Chevrette M.G."/>
            <person name="De Carvalho L.P.S."/>
            <person name="Shen B."/>
        </authorList>
    </citation>
    <scope>NUCLEOTIDE SEQUENCE [LARGE SCALE GENOMIC DNA]</scope>
    <source>
        <strain evidence="9 10">NPDC038104</strain>
    </source>
</reference>
<comment type="subcellular location">
    <subcellularLocation>
        <location evidence="1">Cell membrane</location>
        <topology evidence="1">Multi-pass membrane protein</topology>
    </subcellularLocation>
</comment>
<evidence type="ECO:0000256" key="1">
    <source>
        <dbReference type="ARBA" id="ARBA00004651"/>
    </source>
</evidence>
<dbReference type="PANTHER" id="PTHR34583:SF2">
    <property type="entry name" value="ANTIPORTER SUBUNIT MNHC2-RELATED"/>
    <property type="match status" value="1"/>
</dbReference>
<proteinExistence type="inferred from homology"/>
<evidence type="ECO:0000256" key="8">
    <source>
        <dbReference type="SAM" id="Phobius"/>
    </source>
</evidence>
<keyword evidence="5 8" id="KW-1133">Transmembrane helix</keyword>
<keyword evidence="4 8" id="KW-0812">Transmembrane</keyword>
<protein>
    <submittedName>
        <fullName evidence="9">Na(+)/H(+) antiporter subunit C</fullName>
    </submittedName>
</protein>
<dbReference type="InterPro" id="IPR039428">
    <property type="entry name" value="NUOK/Mnh_C1-like"/>
</dbReference>
<dbReference type="NCBIfam" id="NF005929">
    <property type="entry name" value="PRK07946.1"/>
    <property type="match status" value="1"/>
</dbReference>
<name>A0ABV2YHZ5_9ACTN</name>
<keyword evidence="6 8" id="KW-0472">Membrane</keyword>
<dbReference type="InterPro" id="IPR050601">
    <property type="entry name" value="CPA3_antiporter_subunitC"/>
</dbReference>
<evidence type="ECO:0000256" key="5">
    <source>
        <dbReference type="ARBA" id="ARBA00022989"/>
    </source>
</evidence>
<comment type="similarity">
    <text evidence="2">Belongs to the CPA3 antiporters (TC 2.A.63) subunit C family.</text>
</comment>
<accession>A0ABV2YHZ5</accession>
<dbReference type="EMBL" id="JBEZUR010000018">
    <property type="protein sequence ID" value="MEU3555334.1"/>
    <property type="molecule type" value="Genomic_DNA"/>
</dbReference>
<evidence type="ECO:0000256" key="4">
    <source>
        <dbReference type="ARBA" id="ARBA00022692"/>
    </source>
</evidence>
<dbReference type="RefSeq" id="WP_174721525.1">
    <property type="nucleotide sequence ID" value="NZ_BEVZ01000002.1"/>
</dbReference>
<evidence type="ECO:0000256" key="3">
    <source>
        <dbReference type="ARBA" id="ARBA00022475"/>
    </source>
</evidence>
<dbReference type="Gene3D" id="1.10.287.3510">
    <property type="match status" value="1"/>
</dbReference>
<evidence type="ECO:0000256" key="2">
    <source>
        <dbReference type="ARBA" id="ARBA00010388"/>
    </source>
</evidence>
<dbReference type="PANTHER" id="PTHR34583">
    <property type="entry name" value="ANTIPORTER SUBUNIT MNHC2-RELATED"/>
    <property type="match status" value="1"/>
</dbReference>
<sequence>MRSLDLTMALVVGGLFTAGVHLLLQRSLMRVVLGIILLGHGANLLLLEAGGPLGDPPITAGGPDVDVSAHSDPLPQAMALTAIVITFGVTTFLLALSHRSWRLTGHDEVQNDPEDRRIGDVAERADDDPTPHLPTDDRGDAG</sequence>
<feature type="transmembrane region" description="Helical" evidence="8">
    <location>
        <begin position="6"/>
        <end position="24"/>
    </location>
</feature>
<evidence type="ECO:0000256" key="7">
    <source>
        <dbReference type="SAM" id="MobiDB-lite"/>
    </source>
</evidence>
<evidence type="ECO:0000313" key="10">
    <source>
        <dbReference type="Proteomes" id="UP001550850"/>
    </source>
</evidence>
<comment type="caution">
    <text evidence="9">The sequence shown here is derived from an EMBL/GenBank/DDBJ whole genome shotgun (WGS) entry which is preliminary data.</text>
</comment>
<gene>
    <name evidence="9" type="ORF">AB0E65_14125</name>
</gene>
<dbReference type="Proteomes" id="UP001550850">
    <property type="component" value="Unassembled WGS sequence"/>
</dbReference>
<feature type="region of interest" description="Disordered" evidence="7">
    <location>
        <begin position="104"/>
        <end position="142"/>
    </location>
</feature>
<keyword evidence="10" id="KW-1185">Reference proteome</keyword>
<feature type="transmembrane region" description="Helical" evidence="8">
    <location>
        <begin position="31"/>
        <end position="54"/>
    </location>
</feature>
<feature type="transmembrane region" description="Helical" evidence="8">
    <location>
        <begin position="74"/>
        <end position="96"/>
    </location>
</feature>
<evidence type="ECO:0000256" key="6">
    <source>
        <dbReference type="ARBA" id="ARBA00023136"/>
    </source>
</evidence>
<dbReference type="Pfam" id="PF00420">
    <property type="entry name" value="Oxidored_q2"/>
    <property type="match status" value="1"/>
</dbReference>